<keyword evidence="3" id="KW-0694">RNA-binding</keyword>
<keyword evidence="4 7" id="KW-0689">Ribosomal protein</keyword>
<sequence length="109" mass="12427">MGKREKKKIKGNNLKPRLAIYRSNKHIYAQVIDDSCSKTILSCSTLEIEVKEKCEKTSNKVASKIVGEIIATRLLQENIKEIIFDRGKRSYHGRIKELAEGARLVGLHF</sequence>
<dbReference type="InterPro" id="IPR005484">
    <property type="entry name" value="Ribosomal_uL18_bac/plant/anim"/>
</dbReference>
<dbReference type="EMBL" id="MZ156037">
    <property type="protein sequence ID" value="QWK43156.1"/>
    <property type="molecule type" value="Genomic_DNA"/>
</dbReference>
<dbReference type="GeneID" id="87703393"/>
<protein>
    <recommendedName>
        <fullName evidence="6">Large ribosomal subunit protein uL18c</fullName>
    </recommendedName>
</protein>
<dbReference type="RefSeq" id="YP_011005298.1">
    <property type="nucleotide sequence ID" value="NC_085296.1"/>
</dbReference>
<keyword evidence="5" id="KW-0687">Ribonucleoprotein</keyword>
<reference evidence="7" key="1">
    <citation type="journal article" date="2021" name="Genome Biol. Evol.">
        <title>Genomic rearrangements and sequence evolution across brown algal organelles.</title>
        <authorList>
            <person name="Starko S."/>
            <person name="Bringloe T.T."/>
            <person name="Gomez M.S."/>
            <person name="Darby H."/>
            <person name="Graham S.W."/>
            <person name="Martone P.T."/>
        </authorList>
    </citation>
    <scope>NUCLEOTIDE SEQUENCE</scope>
</reference>
<accession>A0A8F0JYJ6</accession>
<evidence type="ECO:0000256" key="4">
    <source>
        <dbReference type="ARBA" id="ARBA00022980"/>
    </source>
</evidence>
<keyword evidence="7" id="KW-0934">Plastid</keyword>
<organism evidence="7">
    <name type="scientific">Chorda asiatica</name>
    <dbReference type="NCBI Taxonomy" id="1281577"/>
    <lineage>
        <taxon>Eukaryota</taxon>
        <taxon>Sar</taxon>
        <taxon>Stramenopiles</taxon>
        <taxon>Ochrophyta</taxon>
        <taxon>PX clade</taxon>
        <taxon>Phaeophyceae</taxon>
        <taxon>Laminariales</taxon>
        <taxon>Chordaceae</taxon>
        <taxon>Chorda</taxon>
    </lineage>
</organism>
<gene>
    <name evidence="7" type="primary">rpl18</name>
</gene>
<proteinExistence type="inferred from homology"/>
<evidence type="ECO:0000256" key="3">
    <source>
        <dbReference type="ARBA" id="ARBA00022884"/>
    </source>
</evidence>
<evidence type="ECO:0000256" key="5">
    <source>
        <dbReference type="ARBA" id="ARBA00023274"/>
    </source>
</evidence>
<dbReference type="PANTHER" id="PTHR12899:SF3">
    <property type="entry name" value="LARGE RIBOSOMAL SUBUNIT PROTEIN UL18M"/>
    <property type="match status" value="1"/>
</dbReference>
<dbReference type="GO" id="GO:0005840">
    <property type="term" value="C:ribosome"/>
    <property type="evidence" value="ECO:0007669"/>
    <property type="project" value="UniProtKB-KW"/>
</dbReference>
<dbReference type="AlphaFoldDB" id="A0A8F0JYJ6"/>
<evidence type="ECO:0000256" key="6">
    <source>
        <dbReference type="ARBA" id="ARBA00035303"/>
    </source>
</evidence>
<dbReference type="SUPFAM" id="SSF53137">
    <property type="entry name" value="Translational machinery components"/>
    <property type="match status" value="1"/>
</dbReference>
<keyword evidence="2" id="KW-0699">rRNA-binding</keyword>
<dbReference type="Pfam" id="PF00861">
    <property type="entry name" value="Ribosomal_L18p"/>
    <property type="match status" value="1"/>
</dbReference>
<dbReference type="GO" id="GO:0008097">
    <property type="term" value="F:5S rRNA binding"/>
    <property type="evidence" value="ECO:0007669"/>
    <property type="project" value="TreeGrafter"/>
</dbReference>
<dbReference type="GO" id="GO:0005737">
    <property type="term" value="C:cytoplasm"/>
    <property type="evidence" value="ECO:0007669"/>
    <property type="project" value="UniProtKB-ARBA"/>
</dbReference>
<dbReference type="NCBIfam" id="TIGR00060">
    <property type="entry name" value="L18_bact"/>
    <property type="match status" value="1"/>
</dbReference>
<name>A0A8F0JYJ6_9PHAE</name>
<geneLocation type="plastid" evidence="7"/>
<evidence type="ECO:0000313" key="7">
    <source>
        <dbReference type="EMBL" id="QWK43156.1"/>
    </source>
</evidence>
<dbReference type="GO" id="GO:0003735">
    <property type="term" value="F:structural constituent of ribosome"/>
    <property type="evidence" value="ECO:0007669"/>
    <property type="project" value="InterPro"/>
</dbReference>
<dbReference type="GO" id="GO:0006412">
    <property type="term" value="P:translation"/>
    <property type="evidence" value="ECO:0007669"/>
    <property type="project" value="InterPro"/>
</dbReference>
<dbReference type="GO" id="GO:1990904">
    <property type="term" value="C:ribonucleoprotein complex"/>
    <property type="evidence" value="ECO:0007669"/>
    <property type="project" value="UniProtKB-KW"/>
</dbReference>
<evidence type="ECO:0000256" key="1">
    <source>
        <dbReference type="ARBA" id="ARBA00007116"/>
    </source>
</evidence>
<dbReference type="CDD" id="cd00432">
    <property type="entry name" value="Ribosomal_L18_L5e"/>
    <property type="match status" value="1"/>
</dbReference>
<dbReference type="Gene3D" id="3.30.420.100">
    <property type="match status" value="1"/>
</dbReference>
<evidence type="ECO:0000256" key="2">
    <source>
        <dbReference type="ARBA" id="ARBA00022730"/>
    </source>
</evidence>
<dbReference type="InterPro" id="IPR057268">
    <property type="entry name" value="Ribosomal_L18"/>
</dbReference>
<comment type="similarity">
    <text evidence="1">Belongs to the universal ribosomal protein uL18 family.</text>
</comment>
<dbReference type="FunFam" id="3.30.420.100:FF:000001">
    <property type="entry name" value="50S ribosomal protein L18"/>
    <property type="match status" value="1"/>
</dbReference>
<dbReference type="InterPro" id="IPR004389">
    <property type="entry name" value="Ribosomal_uL18_bac-type"/>
</dbReference>
<dbReference type="HAMAP" id="MF_01337_B">
    <property type="entry name" value="Ribosomal_uL18_B"/>
    <property type="match status" value="1"/>
</dbReference>
<dbReference type="PANTHER" id="PTHR12899">
    <property type="entry name" value="39S RIBOSOMAL PROTEIN L18, MITOCHONDRIAL"/>
    <property type="match status" value="1"/>
</dbReference>